<dbReference type="Pfam" id="PF24626">
    <property type="entry name" value="SH3_Tf2-1"/>
    <property type="match status" value="1"/>
</dbReference>
<gene>
    <name evidence="2" type="ORF">MTR67_043635</name>
</gene>
<evidence type="ECO:0000313" key="3">
    <source>
        <dbReference type="Proteomes" id="UP001234989"/>
    </source>
</evidence>
<organism evidence="2 3">
    <name type="scientific">Solanum verrucosum</name>
    <dbReference type="NCBI Taxonomy" id="315347"/>
    <lineage>
        <taxon>Eukaryota</taxon>
        <taxon>Viridiplantae</taxon>
        <taxon>Streptophyta</taxon>
        <taxon>Embryophyta</taxon>
        <taxon>Tracheophyta</taxon>
        <taxon>Spermatophyta</taxon>
        <taxon>Magnoliopsida</taxon>
        <taxon>eudicotyledons</taxon>
        <taxon>Gunneridae</taxon>
        <taxon>Pentapetalae</taxon>
        <taxon>asterids</taxon>
        <taxon>lamiids</taxon>
        <taxon>Solanales</taxon>
        <taxon>Solanaceae</taxon>
        <taxon>Solanoideae</taxon>
        <taxon>Solaneae</taxon>
        <taxon>Solanum</taxon>
    </lineage>
</organism>
<protein>
    <recommendedName>
        <fullName evidence="1">Tf2-1-like SH3-like domain-containing protein</fullName>
    </recommendedName>
</protein>
<dbReference type="PANTHER" id="PTHR46148:SF56">
    <property type="entry name" value="RETROTRANSPOSON PROTEIN"/>
    <property type="match status" value="1"/>
</dbReference>
<sequence>MKGVIRLGKKGNLSPRYIGPYRISKRLGHVACELELPSELAPVHSVFYISMLKKCMDDPSLTILIEDIGVKDNLSYKEGYRSEFKKRKEEKRKNDRDILPIVYLFHQIEGWGVAQRSAPQITFSKLGPGTPVHSVRPNLTSVVQGLADRPTQCARVASSPTLPTLFPCEVDCACPKLEVKEPHCFLTTLNFRELFERWYAQELEAQRHRLA</sequence>
<proteinExistence type="predicted"/>
<dbReference type="InterPro" id="IPR056924">
    <property type="entry name" value="SH3_Tf2-1"/>
</dbReference>
<evidence type="ECO:0000259" key="1">
    <source>
        <dbReference type="Pfam" id="PF24626"/>
    </source>
</evidence>
<evidence type="ECO:0000313" key="2">
    <source>
        <dbReference type="EMBL" id="WMV50250.1"/>
    </source>
</evidence>
<feature type="domain" description="Tf2-1-like SH3-like" evidence="1">
    <location>
        <begin position="6"/>
        <end position="55"/>
    </location>
</feature>
<dbReference type="EMBL" id="CP133621">
    <property type="protein sequence ID" value="WMV50250.1"/>
    <property type="molecule type" value="Genomic_DNA"/>
</dbReference>
<reference evidence="2" key="1">
    <citation type="submission" date="2023-08" db="EMBL/GenBank/DDBJ databases">
        <title>A de novo genome assembly of Solanum verrucosum Schlechtendal, a Mexican diploid species geographically isolated from the other diploid A-genome species in potato relatives.</title>
        <authorList>
            <person name="Hosaka K."/>
        </authorList>
    </citation>
    <scope>NUCLEOTIDE SEQUENCE</scope>
    <source>
        <tissue evidence="2">Young leaves</tissue>
    </source>
</reference>
<dbReference type="PANTHER" id="PTHR46148">
    <property type="entry name" value="CHROMO DOMAIN-CONTAINING PROTEIN"/>
    <property type="match status" value="1"/>
</dbReference>
<accession>A0AAF0UQM6</accession>
<name>A0AAF0UQM6_SOLVR</name>
<dbReference type="Proteomes" id="UP001234989">
    <property type="component" value="Chromosome 10"/>
</dbReference>
<keyword evidence="3" id="KW-1185">Reference proteome</keyword>
<dbReference type="AlphaFoldDB" id="A0AAF0UQM6"/>